<sequence>MGRWLGLRMIAEGVETHEQVDRLLNLDCEYMQGYYFYKPMSREHFCELLADAGRIDVRGMQAKRLPSIDLEDLFHKDITSEAMLSNILGGIALYEIEDDTHLQILMVNDRYYRITGCNAVDLQERSRLITRQIHPEDMPLVWDIFHKAQEAGSMGASGTFRRYRLNGELMWMHLQAFFLHKQGNRKLFYGSVSDVSTTMSLQKELLAILQTMPGDIFEYQVYPDERLSCRVISAGLSLLHGYTTQELQDILENGMLEYIDDRDHDEVMRIWSNPKQWKTDCSVEFRLFTKTGETVWVEQHIRYIREEEGVRIYNSLLTDITKIKRQEDELLESQRLLHHLLGIADQRDSPRQLTKRNKEHAAKLYAESFPGGMIGGFCEKGFPLYFANEEMIHFLGYDSYQDLYQGINGMVENTIYQEDRAQVELDLGTTFREGMEYTTRYRMVQKDGSLIWVQDRGRVICEEQGRLAIISTCMNIDEIVKARQLLEKVR</sequence>
<dbReference type="EC" id="2.7.13.3" evidence="2"/>
<protein>
    <recommendedName>
        <fullName evidence="2">histidine kinase</fullName>
        <ecNumber evidence="2">2.7.13.3</ecNumber>
    </recommendedName>
</protein>
<comment type="catalytic activity">
    <reaction evidence="1">
        <text>ATP + protein L-histidine = ADP + protein N-phospho-L-histidine.</text>
        <dbReference type="EC" id="2.7.13.3"/>
    </reaction>
</comment>
<dbReference type="PANTHER" id="PTHR43304:SF1">
    <property type="entry name" value="PAC DOMAIN-CONTAINING PROTEIN"/>
    <property type="match status" value="1"/>
</dbReference>
<gene>
    <name evidence="9" type="ORF">CILFYP12_01722</name>
</gene>
<reference evidence="9" key="1">
    <citation type="submission" date="2019-11" db="EMBL/GenBank/DDBJ databases">
        <authorList>
            <person name="Feng L."/>
        </authorList>
    </citation>
    <scope>NUCLEOTIDE SEQUENCE</scope>
    <source>
        <strain evidence="9">CinnocuumLFYP12</strain>
    </source>
</reference>
<dbReference type="CDD" id="cd00130">
    <property type="entry name" value="PAS"/>
    <property type="match status" value="3"/>
</dbReference>
<proteinExistence type="predicted"/>
<dbReference type="InterPro" id="IPR013655">
    <property type="entry name" value="PAS_fold_3"/>
</dbReference>
<dbReference type="Gene3D" id="3.30.450.20">
    <property type="entry name" value="PAS domain"/>
    <property type="match status" value="3"/>
</dbReference>
<dbReference type="SUPFAM" id="SSF141868">
    <property type="entry name" value="EAL domain-like"/>
    <property type="match status" value="1"/>
</dbReference>
<dbReference type="Pfam" id="PF08447">
    <property type="entry name" value="PAS_3"/>
    <property type="match status" value="3"/>
</dbReference>
<evidence type="ECO:0000256" key="1">
    <source>
        <dbReference type="ARBA" id="ARBA00000085"/>
    </source>
</evidence>
<dbReference type="PROSITE" id="PS50112">
    <property type="entry name" value="PAS"/>
    <property type="match status" value="1"/>
</dbReference>
<dbReference type="InterPro" id="IPR001610">
    <property type="entry name" value="PAC"/>
</dbReference>
<dbReference type="EMBL" id="CACRTE010000024">
    <property type="protein sequence ID" value="VYT15420.1"/>
    <property type="molecule type" value="Genomic_DNA"/>
</dbReference>
<feature type="domain" description="PAC" evidence="7">
    <location>
        <begin position="281"/>
        <end position="332"/>
    </location>
</feature>
<organism evidence="9">
    <name type="scientific">Clostridium innocuum</name>
    <dbReference type="NCBI Taxonomy" id="1522"/>
    <lineage>
        <taxon>Bacteria</taxon>
        <taxon>Bacillati</taxon>
        <taxon>Bacillota</taxon>
        <taxon>Clostridia</taxon>
        <taxon>Eubacteriales</taxon>
        <taxon>Clostridiaceae</taxon>
        <taxon>Clostridium</taxon>
    </lineage>
</organism>
<evidence type="ECO:0000256" key="4">
    <source>
        <dbReference type="ARBA" id="ARBA00022679"/>
    </source>
</evidence>
<dbReference type="InterPro" id="IPR035919">
    <property type="entry name" value="EAL_sf"/>
</dbReference>
<keyword evidence="3" id="KW-0597">Phosphoprotein</keyword>
<dbReference type="NCBIfam" id="TIGR00229">
    <property type="entry name" value="sensory_box"/>
    <property type="match status" value="3"/>
</dbReference>
<dbReference type="SMART" id="SM00086">
    <property type="entry name" value="PAC"/>
    <property type="match status" value="3"/>
</dbReference>
<evidence type="ECO:0000259" key="6">
    <source>
        <dbReference type="PROSITE" id="PS50112"/>
    </source>
</evidence>
<evidence type="ECO:0000259" key="7">
    <source>
        <dbReference type="PROSITE" id="PS50113"/>
    </source>
</evidence>
<evidence type="ECO:0000256" key="5">
    <source>
        <dbReference type="ARBA" id="ARBA00022777"/>
    </source>
</evidence>
<dbReference type="InterPro" id="IPR000014">
    <property type="entry name" value="PAS"/>
</dbReference>
<dbReference type="Pfam" id="PF00563">
    <property type="entry name" value="EAL"/>
    <property type="match status" value="1"/>
</dbReference>
<keyword evidence="5" id="KW-0418">Kinase</keyword>
<evidence type="ECO:0000313" key="9">
    <source>
        <dbReference type="EMBL" id="VYT15420.1"/>
    </source>
</evidence>
<evidence type="ECO:0000256" key="2">
    <source>
        <dbReference type="ARBA" id="ARBA00012438"/>
    </source>
</evidence>
<dbReference type="InterPro" id="IPR000700">
    <property type="entry name" value="PAS-assoc_C"/>
</dbReference>
<accession>A0A6N2UC77</accession>
<dbReference type="PROSITE" id="PS50883">
    <property type="entry name" value="EAL"/>
    <property type="match status" value="1"/>
</dbReference>
<keyword evidence="4" id="KW-0808">Transferase</keyword>
<dbReference type="AlphaFoldDB" id="A0A6N2UC77"/>
<feature type="domain" description="PAC" evidence="7">
    <location>
        <begin position="437"/>
        <end position="488"/>
    </location>
</feature>
<evidence type="ECO:0000259" key="8">
    <source>
        <dbReference type="PROSITE" id="PS50883"/>
    </source>
</evidence>
<dbReference type="Gene3D" id="3.20.20.450">
    <property type="entry name" value="EAL domain"/>
    <property type="match status" value="1"/>
</dbReference>
<feature type="domain" description="PAS" evidence="6">
    <location>
        <begin position="80"/>
        <end position="152"/>
    </location>
</feature>
<name>A0A6N2UC77_CLOIN</name>
<dbReference type="InterPro" id="IPR035965">
    <property type="entry name" value="PAS-like_dom_sf"/>
</dbReference>
<dbReference type="InterPro" id="IPR001633">
    <property type="entry name" value="EAL_dom"/>
</dbReference>
<feature type="domain" description="EAL" evidence="8">
    <location>
        <begin position="1"/>
        <end position="53"/>
    </location>
</feature>
<dbReference type="PANTHER" id="PTHR43304">
    <property type="entry name" value="PHYTOCHROME-LIKE PROTEIN CPH1"/>
    <property type="match status" value="1"/>
</dbReference>
<dbReference type="InterPro" id="IPR052162">
    <property type="entry name" value="Sensor_kinase/Photoreceptor"/>
</dbReference>
<dbReference type="SUPFAM" id="SSF55785">
    <property type="entry name" value="PYP-like sensor domain (PAS domain)"/>
    <property type="match status" value="3"/>
</dbReference>
<dbReference type="GO" id="GO:0004673">
    <property type="term" value="F:protein histidine kinase activity"/>
    <property type="evidence" value="ECO:0007669"/>
    <property type="project" value="UniProtKB-EC"/>
</dbReference>
<evidence type="ECO:0000256" key="3">
    <source>
        <dbReference type="ARBA" id="ARBA00022553"/>
    </source>
</evidence>
<dbReference type="PROSITE" id="PS50113">
    <property type="entry name" value="PAC"/>
    <property type="match status" value="2"/>
</dbReference>